<dbReference type="InterPro" id="IPR024107">
    <property type="entry name" value="Tyr-tRNA-ligase_bac_1"/>
</dbReference>
<keyword evidence="13" id="KW-1185">Reference proteome</keyword>
<evidence type="ECO:0000256" key="5">
    <source>
        <dbReference type="ARBA" id="ARBA00022917"/>
    </source>
</evidence>
<comment type="similarity">
    <text evidence="10">Belongs to the class-I aminoacyl-tRNA synthetase family.</text>
</comment>
<dbReference type="InParanoid" id="A8N6Y4"/>
<comment type="catalytic activity">
    <reaction evidence="8 10">
        <text>tRNA(Tyr) + L-tyrosine + ATP = L-tyrosyl-tRNA(Tyr) + AMP + diphosphate + H(+)</text>
        <dbReference type="Rhea" id="RHEA:10220"/>
        <dbReference type="Rhea" id="RHEA-COMP:9706"/>
        <dbReference type="Rhea" id="RHEA-COMP:9707"/>
        <dbReference type="ChEBI" id="CHEBI:15378"/>
        <dbReference type="ChEBI" id="CHEBI:30616"/>
        <dbReference type="ChEBI" id="CHEBI:33019"/>
        <dbReference type="ChEBI" id="CHEBI:58315"/>
        <dbReference type="ChEBI" id="CHEBI:78442"/>
        <dbReference type="ChEBI" id="CHEBI:78536"/>
        <dbReference type="ChEBI" id="CHEBI:456215"/>
        <dbReference type="EC" id="6.1.1.1"/>
    </reaction>
</comment>
<dbReference type="InterPro" id="IPR001412">
    <property type="entry name" value="aa-tRNA-synth_I_CS"/>
</dbReference>
<comment type="caution">
    <text evidence="12">The sequence shown here is derived from an EMBL/GenBank/DDBJ whole genome shotgun (WGS) entry which is preliminary data.</text>
</comment>
<reference evidence="12 13" key="1">
    <citation type="journal article" date="2010" name="Proc. Natl. Acad. Sci. U.S.A.">
        <title>Insights into evolution of multicellular fungi from the assembled chromosomes of the mushroom Coprinopsis cinerea (Coprinus cinereus).</title>
        <authorList>
            <person name="Stajich J.E."/>
            <person name="Wilke S.K."/>
            <person name="Ahren D."/>
            <person name="Au C.H."/>
            <person name="Birren B.W."/>
            <person name="Borodovsky M."/>
            <person name="Burns C."/>
            <person name="Canback B."/>
            <person name="Casselton L.A."/>
            <person name="Cheng C.K."/>
            <person name="Deng J."/>
            <person name="Dietrich F.S."/>
            <person name="Fargo D.C."/>
            <person name="Farman M.L."/>
            <person name="Gathman A.C."/>
            <person name="Goldberg J."/>
            <person name="Guigo R."/>
            <person name="Hoegger P.J."/>
            <person name="Hooker J.B."/>
            <person name="Huggins A."/>
            <person name="James T.Y."/>
            <person name="Kamada T."/>
            <person name="Kilaru S."/>
            <person name="Kodira C."/>
            <person name="Kues U."/>
            <person name="Kupfer D."/>
            <person name="Kwan H.S."/>
            <person name="Lomsadze A."/>
            <person name="Li W."/>
            <person name="Lilly W.W."/>
            <person name="Ma L.J."/>
            <person name="Mackey A.J."/>
            <person name="Manning G."/>
            <person name="Martin F."/>
            <person name="Muraguchi H."/>
            <person name="Natvig D.O."/>
            <person name="Palmerini H."/>
            <person name="Ramesh M.A."/>
            <person name="Rehmeyer C.J."/>
            <person name="Roe B.A."/>
            <person name="Shenoy N."/>
            <person name="Stanke M."/>
            <person name="Ter-Hovhannisyan V."/>
            <person name="Tunlid A."/>
            <person name="Velagapudi R."/>
            <person name="Vision T.J."/>
            <person name="Zeng Q."/>
            <person name="Zolan M.E."/>
            <person name="Pukkila P.J."/>
        </authorList>
    </citation>
    <scope>NUCLEOTIDE SEQUENCE [LARGE SCALE GENOMIC DNA]</scope>
    <source>
        <strain evidence="13">Okayama-7 / 130 / ATCC MYA-4618 / FGSC 9003</strain>
    </source>
</reference>
<dbReference type="Gene3D" id="3.10.290.10">
    <property type="entry name" value="RNA-binding S4 domain"/>
    <property type="match status" value="1"/>
</dbReference>
<keyword evidence="3 10" id="KW-0547">Nucleotide-binding</keyword>
<dbReference type="EC" id="6.1.1.1" evidence="1 10"/>
<dbReference type="Gene3D" id="3.40.50.620">
    <property type="entry name" value="HUPs"/>
    <property type="match status" value="1"/>
</dbReference>
<protein>
    <recommendedName>
        <fullName evidence="1 10">Tyrosine--tRNA ligase</fullName>
        <ecNumber evidence="1 10">6.1.1.1</ecNumber>
    </recommendedName>
    <alternativeName>
        <fullName evidence="7 10">Tyrosyl-tRNA synthetase</fullName>
    </alternativeName>
</protein>
<keyword evidence="5 10" id="KW-0648">Protein biosynthesis</keyword>
<dbReference type="GO" id="GO:0005829">
    <property type="term" value="C:cytosol"/>
    <property type="evidence" value="ECO:0007669"/>
    <property type="project" value="TreeGrafter"/>
</dbReference>
<dbReference type="Gene3D" id="1.10.240.10">
    <property type="entry name" value="Tyrosyl-Transfer RNA Synthetase"/>
    <property type="match status" value="1"/>
</dbReference>
<evidence type="ECO:0000256" key="8">
    <source>
        <dbReference type="ARBA" id="ARBA00048248"/>
    </source>
</evidence>
<evidence type="ECO:0000256" key="3">
    <source>
        <dbReference type="ARBA" id="ARBA00022741"/>
    </source>
</evidence>
<dbReference type="GO" id="GO:0005524">
    <property type="term" value="F:ATP binding"/>
    <property type="evidence" value="ECO:0007669"/>
    <property type="project" value="UniProtKB-KW"/>
</dbReference>
<evidence type="ECO:0000256" key="9">
    <source>
        <dbReference type="PROSITE-ProRule" id="PRU00182"/>
    </source>
</evidence>
<dbReference type="PRINTS" id="PR01040">
    <property type="entry name" value="TRNASYNTHTYR"/>
</dbReference>
<evidence type="ECO:0000313" key="13">
    <source>
        <dbReference type="Proteomes" id="UP000001861"/>
    </source>
</evidence>
<evidence type="ECO:0000256" key="1">
    <source>
        <dbReference type="ARBA" id="ARBA00013160"/>
    </source>
</evidence>
<dbReference type="GO" id="GO:0004831">
    <property type="term" value="F:tyrosine-tRNA ligase activity"/>
    <property type="evidence" value="ECO:0007669"/>
    <property type="project" value="UniProtKB-EC"/>
</dbReference>
<dbReference type="PANTHER" id="PTHR11766">
    <property type="entry name" value="TYROSYL-TRNA SYNTHETASE"/>
    <property type="match status" value="1"/>
</dbReference>
<accession>A8N6Y4</accession>
<dbReference type="InterPro" id="IPR002307">
    <property type="entry name" value="Tyr-tRNA-ligase"/>
</dbReference>
<dbReference type="InterPro" id="IPR036986">
    <property type="entry name" value="S4_RNA-bd_sf"/>
</dbReference>
<keyword evidence="6 10" id="KW-0030">Aminoacyl-tRNA synthetase</keyword>
<dbReference type="CDD" id="cd00805">
    <property type="entry name" value="TyrRS_core"/>
    <property type="match status" value="1"/>
</dbReference>
<dbReference type="InterPro" id="IPR002305">
    <property type="entry name" value="aa-tRNA-synth_Ic"/>
</dbReference>
<dbReference type="AlphaFoldDB" id="A8N6Y4"/>
<name>A8N6Y4_COPC7</name>
<dbReference type="PANTHER" id="PTHR11766:SF0">
    <property type="entry name" value="TYROSINE--TRNA LIGASE, MITOCHONDRIAL"/>
    <property type="match status" value="1"/>
</dbReference>
<keyword evidence="9" id="KW-0694">RNA-binding</keyword>
<dbReference type="SUPFAM" id="SSF55174">
    <property type="entry name" value="Alpha-L RNA-binding motif"/>
    <property type="match status" value="1"/>
</dbReference>
<evidence type="ECO:0000256" key="6">
    <source>
        <dbReference type="ARBA" id="ARBA00023146"/>
    </source>
</evidence>
<dbReference type="PROSITE" id="PS50889">
    <property type="entry name" value="S4"/>
    <property type="match status" value="1"/>
</dbReference>
<sequence length="498" mass="54403">MLWHVWSLSRTPKSRLAPVLRRHARLNHSSAVLDEVTARGFIQDVTRRADLAKALEAKPQGLYTGIDPTAPSLHIGHLIPLLCLAHFHLHGHKIIPLIGSATGRIGDPSGRSTERKLQQTEQLNANIAGLTRSVTNFFERAFVHASRRLGLQRDAQPEVKVVSNHVWHEKFSMLDFLQVVGIHARINTMMNRESVRARLSSQQGISFTEFTYQLLQAYDFHYLNQNHGCTIQIGGSDQWGNIVAGIELIGKLSPSSTAQGTGKEATPPTTSPDAFGITTPLLTTPSGEKFGKSAGNAVWLDENLTSVFDFYQYFFKSPDSVLPLYLNLFTFLPRPKIAEIVETHNARPELRLGQKTLAAEVTEMVHGASALERAQTLTSLLFPTSISASASPDGSAQSDYSGLTTEQITSAFDSSDPRLVYIPEAELVESTPVVKLASRCGLVASNSAGRSLVASRGLYLNNSPVPDIKTTISKNQLIDGRVAILRAGKDKLSVLVAQ</sequence>
<evidence type="ECO:0000256" key="11">
    <source>
        <dbReference type="SAM" id="MobiDB-lite"/>
    </source>
</evidence>
<dbReference type="OrthoDB" id="337870at2759"/>
<dbReference type="InterPro" id="IPR024088">
    <property type="entry name" value="Tyr-tRNA-ligase_bac-type"/>
</dbReference>
<dbReference type="RefSeq" id="XP_001830590.1">
    <property type="nucleotide sequence ID" value="XM_001830538.1"/>
</dbReference>
<keyword evidence="4 10" id="KW-0067">ATP-binding</keyword>
<evidence type="ECO:0000256" key="10">
    <source>
        <dbReference type="RuleBase" id="RU361234"/>
    </source>
</evidence>
<evidence type="ECO:0000313" key="12">
    <source>
        <dbReference type="EMBL" id="EAU91221.1"/>
    </source>
</evidence>
<organism evidence="12 13">
    <name type="scientific">Coprinopsis cinerea (strain Okayama-7 / 130 / ATCC MYA-4618 / FGSC 9003)</name>
    <name type="common">Inky cap fungus</name>
    <name type="synonym">Hormographiella aspergillata</name>
    <dbReference type="NCBI Taxonomy" id="240176"/>
    <lineage>
        <taxon>Eukaryota</taxon>
        <taxon>Fungi</taxon>
        <taxon>Dikarya</taxon>
        <taxon>Basidiomycota</taxon>
        <taxon>Agaricomycotina</taxon>
        <taxon>Agaricomycetes</taxon>
        <taxon>Agaricomycetidae</taxon>
        <taxon>Agaricales</taxon>
        <taxon>Agaricineae</taxon>
        <taxon>Psathyrellaceae</taxon>
        <taxon>Coprinopsis</taxon>
    </lineage>
</organism>
<dbReference type="FunFam" id="1.10.240.10:FF:000001">
    <property type="entry name" value="Tyrosine--tRNA ligase"/>
    <property type="match status" value="1"/>
</dbReference>
<dbReference type="VEuPathDB" id="FungiDB:CC1G_06856"/>
<dbReference type="HAMAP" id="MF_02006">
    <property type="entry name" value="Tyr_tRNA_synth_type1"/>
    <property type="match status" value="1"/>
</dbReference>
<dbReference type="eggNOG" id="KOG2623">
    <property type="taxonomic scope" value="Eukaryota"/>
</dbReference>
<dbReference type="STRING" id="240176.A8N6Y4"/>
<gene>
    <name evidence="12" type="ORF">CC1G_06856</name>
</gene>
<dbReference type="EMBL" id="AACS02000003">
    <property type="protein sequence ID" value="EAU91221.1"/>
    <property type="molecule type" value="Genomic_DNA"/>
</dbReference>
<dbReference type="PROSITE" id="PS00178">
    <property type="entry name" value="AA_TRNA_LIGASE_I"/>
    <property type="match status" value="1"/>
</dbReference>
<dbReference type="GO" id="GO:0005739">
    <property type="term" value="C:mitochondrion"/>
    <property type="evidence" value="ECO:0007669"/>
    <property type="project" value="TreeGrafter"/>
</dbReference>
<evidence type="ECO:0000256" key="7">
    <source>
        <dbReference type="ARBA" id="ARBA00033323"/>
    </source>
</evidence>
<dbReference type="GO" id="GO:0003723">
    <property type="term" value="F:RNA binding"/>
    <property type="evidence" value="ECO:0007669"/>
    <property type="project" value="UniProtKB-KW"/>
</dbReference>
<proteinExistence type="inferred from homology"/>
<evidence type="ECO:0000256" key="4">
    <source>
        <dbReference type="ARBA" id="ARBA00022840"/>
    </source>
</evidence>
<dbReference type="NCBIfam" id="TIGR00234">
    <property type="entry name" value="tyrS"/>
    <property type="match status" value="1"/>
</dbReference>
<dbReference type="InterPro" id="IPR014729">
    <property type="entry name" value="Rossmann-like_a/b/a_fold"/>
</dbReference>
<dbReference type="GeneID" id="6007035"/>
<evidence type="ECO:0000256" key="2">
    <source>
        <dbReference type="ARBA" id="ARBA00022598"/>
    </source>
</evidence>
<feature type="region of interest" description="Disordered" evidence="11">
    <location>
        <begin position="254"/>
        <end position="275"/>
    </location>
</feature>
<dbReference type="SUPFAM" id="SSF52374">
    <property type="entry name" value="Nucleotidylyl transferase"/>
    <property type="match status" value="1"/>
</dbReference>
<dbReference type="Proteomes" id="UP000001861">
    <property type="component" value="Unassembled WGS sequence"/>
</dbReference>
<dbReference type="GO" id="GO:0006437">
    <property type="term" value="P:tyrosyl-tRNA aminoacylation"/>
    <property type="evidence" value="ECO:0007669"/>
    <property type="project" value="InterPro"/>
</dbReference>
<keyword evidence="2 10" id="KW-0436">Ligase</keyword>
<dbReference type="Pfam" id="PF00579">
    <property type="entry name" value="tRNA-synt_1b"/>
    <property type="match status" value="1"/>
</dbReference>
<dbReference type="KEGG" id="cci:CC1G_06856"/>
<dbReference type="OMA" id="YMMAKDS"/>
<dbReference type="FunCoup" id="A8N6Y4">
    <property type="interactions" value="437"/>
</dbReference>